<dbReference type="GO" id="GO:0045892">
    <property type="term" value="P:negative regulation of DNA-templated transcription"/>
    <property type="evidence" value="ECO:0007669"/>
    <property type="project" value="InterPro"/>
</dbReference>
<evidence type="ECO:0000313" key="2">
    <source>
        <dbReference type="EMBL" id="WVY90108.1"/>
    </source>
</evidence>
<dbReference type="PANTHER" id="PTHR35504">
    <property type="entry name" value="PROTEIN EMBRYONIC FLOWER 1"/>
    <property type="match status" value="1"/>
</dbReference>
<accession>A0AAQ3RB90</accession>
<feature type="region of interest" description="Disordered" evidence="1">
    <location>
        <begin position="331"/>
        <end position="392"/>
    </location>
</feature>
<protein>
    <submittedName>
        <fullName evidence="2">Uncharacterized protein</fullName>
    </submittedName>
</protein>
<feature type="compositionally biased region" description="Basic and acidic residues" evidence="1">
    <location>
        <begin position="348"/>
        <end position="375"/>
    </location>
</feature>
<keyword evidence="3" id="KW-1185">Reference proteome</keyword>
<gene>
    <name evidence="2" type="ORF">V8G54_035622</name>
</gene>
<reference evidence="2 3" key="1">
    <citation type="journal article" date="2023" name="Life. Sci Alliance">
        <title>Evolutionary insights into 3D genome organization and epigenetic landscape of Vigna mungo.</title>
        <authorList>
            <person name="Junaid A."/>
            <person name="Singh B."/>
            <person name="Bhatia S."/>
        </authorList>
    </citation>
    <scope>NUCLEOTIDE SEQUENCE [LARGE SCALE GENOMIC DNA]</scope>
    <source>
        <strain evidence="2">Urdbean</strain>
    </source>
</reference>
<dbReference type="InterPro" id="IPR034583">
    <property type="entry name" value="EMF1"/>
</dbReference>
<feature type="region of interest" description="Disordered" evidence="1">
    <location>
        <begin position="132"/>
        <end position="153"/>
    </location>
</feature>
<organism evidence="2 3">
    <name type="scientific">Vigna mungo</name>
    <name type="common">Black gram</name>
    <name type="synonym">Phaseolus mungo</name>
    <dbReference type="NCBI Taxonomy" id="3915"/>
    <lineage>
        <taxon>Eukaryota</taxon>
        <taxon>Viridiplantae</taxon>
        <taxon>Streptophyta</taxon>
        <taxon>Embryophyta</taxon>
        <taxon>Tracheophyta</taxon>
        <taxon>Spermatophyta</taxon>
        <taxon>Magnoliopsida</taxon>
        <taxon>eudicotyledons</taxon>
        <taxon>Gunneridae</taxon>
        <taxon>Pentapetalae</taxon>
        <taxon>rosids</taxon>
        <taxon>fabids</taxon>
        <taxon>Fabales</taxon>
        <taxon>Fabaceae</taxon>
        <taxon>Papilionoideae</taxon>
        <taxon>50 kb inversion clade</taxon>
        <taxon>NPAAA clade</taxon>
        <taxon>indigoferoid/millettioid clade</taxon>
        <taxon>Phaseoleae</taxon>
        <taxon>Vigna</taxon>
    </lineage>
</organism>
<dbReference type="GO" id="GO:0009910">
    <property type="term" value="P:negative regulation of flower development"/>
    <property type="evidence" value="ECO:0007669"/>
    <property type="project" value="InterPro"/>
</dbReference>
<dbReference type="PANTHER" id="PTHR35504:SF1">
    <property type="entry name" value="PROTEIN EMBRYONIC FLOWER 1"/>
    <property type="match status" value="1"/>
</dbReference>
<evidence type="ECO:0000313" key="3">
    <source>
        <dbReference type="Proteomes" id="UP001374535"/>
    </source>
</evidence>
<name>A0AAQ3RB90_VIGMU</name>
<evidence type="ECO:0000256" key="1">
    <source>
        <dbReference type="SAM" id="MobiDB-lite"/>
    </source>
</evidence>
<feature type="non-terminal residue" evidence="2">
    <location>
        <position position="1"/>
    </location>
</feature>
<proteinExistence type="predicted"/>
<feature type="compositionally biased region" description="Basic and acidic residues" evidence="1">
    <location>
        <begin position="291"/>
        <end position="307"/>
    </location>
</feature>
<feature type="compositionally biased region" description="Basic and acidic residues" evidence="1">
    <location>
        <begin position="135"/>
        <end position="148"/>
    </location>
</feature>
<feature type="region of interest" description="Disordered" evidence="1">
    <location>
        <begin position="406"/>
        <end position="463"/>
    </location>
</feature>
<feature type="region of interest" description="Disordered" evidence="1">
    <location>
        <begin position="274"/>
        <end position="309"/>
    </location>
</feature>
<dbReference type="GO" id="GO:0048367">
    <property type="term" value="P:shoot system development"/>
    <property type="evidence" value="ECO:0007669"/>
    <property type="project" value="InterPro"/>
</dbReference>
<feature type="compositionally biased region" description="Polar residues" evidence="1">
    <location>
        <begin position="417"/>
        <end position="427"/>
    </location>
</feature>
<dbReference type="Proteomes" id="UP001374535">
    <property type="component" value="Chromosome 11"/>
</dbReference>
<dbReference type="EMBL" id="CP144690">
    <property type="protein sequence ID" value="WVY90108.1"/>
    <property type="molecule type" value="Genomic_DNA"/>
</dbReference>
<sequence>MFVVFSGELIIVIKLMEPKKYTDLVYTKEMSKGDTPSCNHFSLRGYVAEMRHKDPSLCFPVRGSETQPSLPPLVVRKFPSWSCSVCRRENVVNISDESEQRTCCKRVQEPLTHKSVPARKETDTIKVIDLTGSINDRDDSDHTPVNEEEKNDADQISLNEITDLMENDLNLQVSNIVGSSDVCPSLVQETQANETGETKILLYFETGFEGIVVHESEAELVVNDVTTKDKSCSKVADKGKQICEDDQCLQELRKSCTRAGKALKITEKDIVPEHNAEQFPPITGDEVQAGDSEKNEKTENEIQDLHQKKSSKKFKRVRLLREILREDDEPVVEHTRRGRPALQNPSDKSADSQRQKTVMDKVVDEGDTKKYEKKGQPGRKRKLVVDEDEEDESLTDLIQRIGNQVSNEEGLGERQHLSSNSSPQTLLLRSVQEGSGGETDSTGEGIFPLTSAFSTEGKGVHTE</sequence>
<dbReference type="AlphaFoldDB" id="A0AAQ3RB90"/>